<dbReference type="GO" id="GO:0005524">
    <property type="term" value="F:ATP binding"/>
    <property type="evidence" value="ECO:0007669"/>
    <property type="project" value="UniProtKB-KW"/>
</dbReference>
<dbReference type="CDD" id="cd03216">
    <property type="entry name" value="ABC_Carb_Monos_I"/>
    <property type="match status" value="1"/>
</dbReference>
<dbReference type="SUPFAM" id="SSF52540">
    <property type="entry name" value="P-loop containing nucleoside triphosphate hydrolases"/>
    <property type="match status" value="2"/>
</dbReference>
<dbReference type="PANTHER" id="PTHR43790:SF4">
    <property type="entry name" value="GUANOSINE IMPORT ATP-BINDING PROTEIN NUPO"/>
    <property type="match status" value="1"/>
</dbReference>
<accession>A0A0P6XAG9</accession>
<feature type="domain" description="ABC transporter" evidence="9">
    <location>
        <begin position="5"/>
        <end position="240"/>
    </location>
</feature>
<dbReference type="FunFam" id="3.40.50.300:FF:000127">
    <property type="entry name" value="Ribose import ATP-binding protein RbsA"/>
    <property type="match status" value="1"/>
</dbReference>
<evidence type="ECO:0000256" key="1">
    <source>
        <dbReference type="ARBA" id="ARBA00004202"/>
    </source>
</evidence>
<dbReference type="InterPro" id="IPR003439">
    <property type="entry name" value="ABC_transporter-like_ATP-bd"/>
</dbReference>
<dbReference type="InterPro" id="IPR050107">
    <property type="entry name" value="ABC_carbohydrate_import_ATPase"/>
</dbReference>
<evidence type="ECO:0000259" key="9">
    <source>
        <dbReference type="PROSITE" id="PS50893"/>
    </source>
</evidence>
<dbReference type="Gene3D" id="3.40.50.300">
    <property type="entry name" value="P-loop containing nucleotide triphosphate hydrolases"/>
    <property type="match status" value="2"/>
</dbReference>
<dbReference type="Proteomes" id="UP000050417">
    <property type="component" value="Unassembled WGS sequence"/>
</dbReference>
<reference evidence="10 11" key="1">
    <citation type="submission" date="2015-07" db="EMBL/GenBank/DDBJ databases">
        <title>Genome sequence of Ornatilinea apprima DSM 23815.</title>
        <authorList>
            <person name="Hemp J."/>
            <person name="Ward L.M."/>
            <person name="Pace L.A."/>
            <person name="Fischer W.W."/>
        </authorList>
    </citation>
    <scope>NUCLEOTIDE SEQUENCE [LARGE SCALE GENOMIC DNA]</scope>
    <source>
        <strain evidence="10 11">P3M-1</strain>
    </source>
</reference>
<dbReference type="Pfam" id="PF00005">
    <property type="entry name" value="ABC_tran"/>
    <property type="match status" value="2"/>
</dbReference>
<protein>
    <recommendedName>
        <fullName evidence="9">ABC transporter domain-containing protein</fullName>
    </recommendedName>
</protein>
<evidence type="ECO:0000256" key="6">
    <source>
        <dbReference type="ARBA" id="ARBA00022840"/>
    </source>
</evidence>
<keyword evidence="11" id="KW-1185">Reference proteome</keyword>
<dbReference type="STRING" id="1134406.ADN00_04405"/>
<dbReference type="SMART" id="SM00382">
    <property type="entry name" value="AAA"/>
    <property type="match status" value="1"/>
</dbReference>
<keyword evidence="6" id="KW-0067">ATP-binding</keyword>
<keyword evidence="3" id="KW-1003">Cell membrane</keyword>
<organism evidence="10 11">
    <name type="scientific">Ornatilinea apprima</name>
    <dbReference type="NCBI Taxonomy" id="1134406"/>
    <lineage>
        <taxon>Bacteria</taxon>
        <taxon>Bacillati</taxon>
        <taxon>Chloroflexota</taxon>
        <taxon>Anaerolineae</taxon>
        <taxon>Anaerolineales</taxon>
        <taxon>Anaerolineaceae</taxon>
        <taxon>Ornatilinea</taxon>
    </lineage>
</organism>
<dbReference type="InterPro" id="IPR017871">
    <property type="entry name" value="ABC_transporter-like_CS"/>
</dbReference>
<gene>
    <name evidence="10" type="ORF">ADN00_04405</name>
</gene>
<name>A0A0P6XAG9_9CHLR</name>
<keyword evidence="5" id="KW-0547">Nucleotide-binding</keyword>
<evidence type="ECO:0000256" key="5">
    <source>
        <dbReference type="ARBA" id="ARBA00022741"/>
    </source>
</evidence>
<keyword evidence="8" id="KW-0472">Membrane</keyword>
<dbReference type="GO" id="GO:0016887">
    <property type="term" value="F:ATP hydrolysis activity"/>
    <property type="evidence" value="ECO:0007669"/>
    <property type="project" value="InterPro"/>
</dbReference>
<comment type="caution">
    <text evidence="10">The sequence shown here is derived from an EMBL/GenBank/DDBJ whole genome shotgun (WGS) entry which is preliminary data.</text>
</comment>
<dbReference type="EMBL" id="LGCL01000015">
    <property type="protein sequence ID" value="KPL79109.1"/>
    <property type="molecule type" value="Genomic_DNA"/>
</dbReference>
<evidence type="ECO:0000256" key="8">
    <source>
        <dbReference type="ARBA" id="ARBA00023136"/>
    </source>
</evidence>
<dbReference type="PANTHER" id="PTHR43790">
    <property type="entry name" value="CARBOHYDRATE TRANSPORT ATP-BINDING PROTEIN MG119-RELATED"/>
    <property type="match status" value="1"/>
</dbReference>
<evidence type="ECO:0000313" key="11">
    <source>
        <dbReference type="Proteomes" id="UP000050417"/>
    </source>
</evidence>
<dbReference type="InterPro" id="IPR003593">
    <property type="entry name" value="AAA+_ATPase"/>
</dbReference>
<dbReference type="AlphaFoldDB" id="A0A0P6XAG9"/>
<sequence length="510" mass="55660">MPELLRLEKIQKTFPGVLANDNVDLTIQRGEIHALLGENGSGKTTLMNCVFGVYRPTRGQIYWKGQPMEIHQAHDAIALGMGMVHQHFMLIPQLTVAENVILGLKSPREPFLNLEAVARQIFETGQRFHLNVDPHAPVWSLPVGAQQRVEILKVLYRQAELLILDEPTAVLTPGEVEELFAVLKELARAGLSIIFITHKLEEVMAICDQVTVLRNGRVVASSPVDQTTPQDLARSMVGREVALNLQKPPAQPGEVVLSVQNLRALGSRGLPALNNISFEIRAGEILGIAGVDGNGQTELGDVIAGLRRAASGRVTIAGQDTLNRPPREILDLNFAYIPPDRQRTGLLMELPIAENLVAKTITRPPFSRRGFLQQAEINRFAAQAVSEYEIKTPQASLPVRLLSGGNQQKVVLAREVSRRPRLLIASQPTRGLDIGASEYVHRQMLAARAAGAAILLISTDLEEILSLSDRIAVLYEGQIMGILATADAPIHKIGEMMAGVFRQPGGQIAA</sequence>
<dbReference type="GO" id="GO:0005886">
    <property type="term" value="C:plasma membrane"/>
    <property type="evidence" value="ECO:0007669"/>
    <property type="project" value="UniProtKB-SubCell"/>
</dbReference>
<keyword evidence="7" id="KW-1278">Translocase</keyword>
<evidence type="ECO:0000313" key="10">
    <source>
        <dbReference type="EMBL" id="KPL79109.1"/>
    </source>
</evidence>
<evidence type="ECO:0000256" key="2">
    <source>
        <dbReference type="ARBA" id="ARBA00022448"/>
    </source>
</evidence>
<evidence type="ECO:0000256" key="7">
    <source>
        <dbReference type="ARBA" id="ARBA00022967"/>
    </source>
</evidence>
<feature type="domain" description="ABC transporter" evidence="9">
    <location>
        <begin position="257"/>
        <end position="501"/>
    </location>
</feature>
<dbReference type="RefSeq" id="WP_075061741.1">
    <property type="nucleotide sequence ID" value="NZ_LGCL01000015.1"/>
</dbReference>
<dbReference type="CDD" id="cd03215">
    <property type="entry name" value="ABC_Carb_Monos_II"/>
    <property type="match status" value="1"/>
</dbReference>
<keyword evidence="2" id="KW-0813">Transport</keyword>
<dbReference type="OrthoDB" id="9771863at2"/>
<dbReference type="PROSITE" id="PS50893">
    <property type="entry name" value="ABC_TRANSPORTER_2"/>
    <property type="match status" value="2"/>
</dbReference>
<evidence type="ECO:0000256" key="3">
    <source>
        <dbReference type="ARBA" id="ARBA00022475"/>
    </source>
</evidence>
<evidence type="ECO:0000256" key="4">
    <source>
        <dbReference type="ARBA" id="ARBA00022737"/>
    </source>
</evidence>
<dbReference type="PROSITE" id="PS00211">
    <property type="entry name" value="ABC_TRANSPORTER_1"/>
    <property type="match status" value="1"/>
</dbReference>
<comment type="subcellular location">
    <subcellularLocation>
        <location evidence="1">Cell membrane</location>
        <topology evidence="1">Peripheral membrane protein</topology>
    </subcellularLocation>
</comment>
<dbReference type="InterPro" id="IPR027417">
    <property type="entry name" value="P-loop_NTPase"/>
</dbReference>
<proteinExistence type="predicted"/>
<keyword evidence="4" id="KW-0677">Repeat</keyword>